<organism evidence="1 2">
    <name type="scientific">Nocardia macrotermitis</name>
    <dbReference type="NCBI Taxonomy" id="2585198"/>
    <lineage>
        <taxon>Bacteria</taxon>
        <taxon>Bacillati</taxon>
        <taxon>Actinomycetota</taxon>
        <taxon>Actinomycetes</taxon>
        <taxon>Mycobacteriales</taxon>
        <taxon>Nocardiaceae</taxon>
        <taxon>Nocardia</taxon>
    </lineage>
</organism>
<evidence type="ECO:0000313" key="2">
    <source>
        <dbReference type="Proteomes" id="UP000438448"/>
    </source>
</evidence>
<dbReference type="RefSeq" id="WP_153407363.1">
    <property type="nucleotide sequence ID" value="NZ_WEGK01000001.1"/>
</dbReference>
<sequence>MPLPRALARFNRRVTNPVAGLVAGRMPGLGVLVHRGRKSGRVYHTPVTVFNRDGAYRIALTYGRDVDWLKNILAAGEFELELDGRTIALTDPIVRHDAEVGWAPIGVRQMLHTLSADCFVEAHPAS</sequence>
<dbReference type="Pfam" id="PF04075">
    <property type="entry name" value="F420H2_quin_red"/>
    <property type="match status" value="1"/>
</dbReference>
<dbReference type="Proteomes" id="UP000438448">
    <property type="component" value="Unassembled WGS sequence"/>
</dbReference>
<protein>
    <recommendedName>
        <fullName evidence="3">Nitroreductase family deazaflavin-dependent oxidoreductase</fullName>
    </recommendedName>
</protein>
<dbReference type="NCBIfam" id="TIGR00026">
    <property type="entry name" value="hi_GC_TIGR00026"/>
    <property type="match status" value="1"/>
</dbReference>
<reference evidence="1 2" key="1">
    <citation type="submission" date="2019-10" db="EMBL/GenBank/DDBJ databases">
        <title>Nocardia macrotermitis sp. nov. and Nocardia aurantia sp. nov., isolated from the gut of fungus growing-termite Macrotermes natalensis.</title>
        <authorList>
            <person name="Benndorf R."/>
            <person name="Schwitalla J."/>
            <person name="Martin K."/>
            <person name="De Beer W."/>
            <person name="Kaster A.-K."/>
            <person name="Vollmers J."/>
            <person name="Poulsen M."/>
            <person name="Beemelmanns C."/>
        </authorList>
    </citation>
    <scope>NUCLEOTIDE SEQUENCE [LARGE SCALE GENOMIC DNA]</scope>
    <source>
        <strain evidence="1 2">RB20</strain>
    </source>
</reference>
<keyword evidence="2" id="KW-1185">Reference proteome</keyword>
<dbReference type="OrthoDB" id="3778270at2"/>
<name>A0A7K0CUV7_9NOCA</name>
<dbReference type="InterPro" id="IPR012349">
    <property type="entry name" value="Split_barrel_FMN-bd"/>
</dbReference>
<dbReference type="EMBL" id="WEGK01000001">
    <property type="protein sequence ID" value="MQY17267.1"/>
    <property type="molecule type" value="Genomic_DNA"/>
</dbReference>
<dbReference type="Gene3D" id="2.30.110.10">
    <property type="entry name" value="Electron Transport, Fmn-binding Protein, Chain A"/>
    <property type="match status" value="1"/>
</dbReference>
<comment type="caution">
    <text evidence="1">The sequence shown here is derived from an EMBL/GenBank/DDBJ whole genome shotgun (WGS) entry which is preliminary data.</text>
</comment>
<proteinExistence type="predicted"/>
<dbReference type="AlphaFoldDB" id="A0A7K0CUV7"/>
<evidence type="ECO:0000313" key="1">
    <source>
        <dbReference type="EMBL" id="MQY17267.1"/>
    </source>
</evidence>
<dbReference type="GO" id="GO:0016491">
    <property type="term" value="F:oxidoreductase activity"/>
    <property type="evidence" value="ECO:0007669"/>
    <property type="project" value="InterPro"/>
</dbReference>
<gene>
    <name evidence="1" type="ORF">NRB20_03300</name>
</gene>
<evidence type="ECO:0008006" key="3">
    <source>
        <dbReference type="Google" id="ProtNLM"/>
    </source>
</evidence>
<accession>A0A7K0CUV7</accession>
<dbReference type="InterPro" id="IPR004378">
    <property type="entry name" value="F420H2_quin_Rdtase"/>
</dbReference>